<proteinExistence type="predicted"/>
<sequence length="204" mass="23420">MTITLDDVRGLLSIPCHGKFFTPPANVNEDLAIAAFVELLGVDYDEVVTETRINRGASYSFEWLKAVFLKQLHKGRHNCATGAYLLYLVRCTILADKSFTFVSAKYLFLFQDLDTCGKWPWGPAALVLYDYLRDGTLPARKQIGGYLSLFQTWIYEHFPDICKRDMNEHISSKPLIFGWTAKKTSRNVEYYRAKLDTLRDTDII</sequence>
<keyword evidence="2" id="KW-1185">Reference proteome</keyword>
<dbReference type="PANTHER" id="PTHR46033:SF1">
    <property type="entry name" value="PROTEIN MAIN-LIKE 2"/>
    <property type="match status" value="1"/>
</dbReference>
<dbReference type="InterPro" id="IPR044824">
    <property type="entry name" value="MAIN-like"/>
</dbReference>
<dbReference type="OrthoDB" id="1412882at2759"/>
<reference evidence="2" key="1">
    <citation type="journal article" date="2013" name="Nat. Biotechnol.">
        <title>Draft genome sequence of chickpea (Cicer arietinum) provides a resource for trait improvement.</title>
        <authorList>
            <person name="Varshney R.K."/>
            <person name="Song C."/>
            <person name="Saxena R.K."/>
            <person name="Azam S."/>
            <person name="Yu S."/>
            <person name="Sharpe A.G."/>
            <person name="Cannon S."/>
            <person name="Baek J."/>
            <person name="Rosen B.D."/>
            <person name="Tar'an B."/>
            <person name="Millan T."/>
            <person name="Zhang X."/>
            <person name="Ramsay L.D."/>
            <person name="Iwata A."/>
            <person name="Wang Y."/>
            <person name="Nelson W."/>
            <person name="Farmer A.D."/>
            <person name="Gaur P.M."/>
            <person name="Soderlund C."/>
            <person name="Penmetsa R.V."/>
            <person name="Xu C."/>
            <person name="Bharti A.K."/>
            <person name="He W."/>
            <person name="Winter P."/>
            <person name="Zhao S."/>
            <person name="Hane J.K."/>
            <person name="Carrasquilla-Garcia N."/>
            <person name="Condie J.A."/>
            <person name="Upadhyaya H.D."/>
            <person name="Luo M.C."/>
            <person name="Thudi M."/>
            <person name="Gowda C.L."/>
            <person name="Singh N.P."/>
            <person name="Lichtenzveig J."/>
            <person name="Gali K.K."/>
            <person name="Rubio J."/>
            <person name="Nadarajan N."/>
            <person name="Dolezel J."/>
            <person name="Bansal K.C."/>
            <person name="Xu X."/>
            <person name="Edwards D."/>
            <person name="Zhang G."/>
            <person name="Kahl G."/>
            <person name="Gil J."/>
            <person name="Singh K.B."/>
            <person name="Datta S.K."/>
            <person name="Jackson S.A."/>
            <person name="Wang J."/>
            <person name="Cook D.R."/>
        </authorList>
    </citation>
    <scope>NUCLEOTIDE SEQUENCE [LARGE SCALE GENOMIC DNA]</scope>
    <source>
        <strain evidence="2">cv. CDC Frontier</strain>
    </source>
</reference>
<dbReference type="InterPro" id="IPR019557">
    <property type="entry name" value="AminoTfrase-like_pln_mobile"/>
</dbReference>
<dbReference type="Proteomes" id="UP000087171">
    <property type="component" value="Chromosome Ca7"/>
</dbReference>
<name>A0A1S2YTS7_CICAR</name>
<dbReference type="PaxDb" id="3827-XP_004509803.1"/>
<organism evidence="2 3">
    <name type="scientific">Cicer arietinum</name>
    <name type="common">Chickpea</name>
    <name type="synonym">Garbanzo</name>
    <dbReference type="NCBI Taxonomy" id="3827"/>
    <lineage>
        <taxon>Eukaryota</taxon>
        <taxon>Viridiplantae</taxon>
        <taxon>Streptophyta</taxon>
        <taxon>Embryophyta</taxon>
        <taxon>Tracheophyta</taxon>
        <taxon>Spermatophyta</taxon>
        <taxon>Magnoliopsida</taxon>
        <taxon>eudicotyledons</taxon>
        <taxon>Gunneridae</taxon>
        <taxon>Pentapetalae</taxon>
        <taxon>rosids</taxon>
        <taxon>fabids</taxon>
        <taxon>Fabales</taxon>
        <taxon>Fabaceae</taxon>
        <taxon>Papilionoideae</taxon>
        <taxon>50 kb inversion clade</taxon>
        <taxon>NPAAA clade</taxon>
        <taxon>Hologalegina</taxon>
        <taxon>IRL clade</taxon>
        <taxon>Cicereae</taxon>
        <taxon>Cicer</taxon>
    </lineage>
</organism>
<feature type="domain" description="Aminotransferase-like plant mobile" evidence="1">
    <location>
        <begin position="1"/>
        <end position="203"/>
    </location>
</feature>
<evidence type="ECO:0000313" key="3">
    <source>
        <dbReference type="RefSeq" id="XP_004509803.1"/>
    </source>
</evidence>
<evidence type="ECO:0000313" key="2">
    <source>
        <dbReference type="Proteomes" id="UP000087171"/>
    </source>
</evidence>
<dbReference type="GO" id="GO:0010073">
    <property type="term" value="P:meristem maintenance"/>
    <property type="evidence" value="ECO:0007669"/>
    <property type="project" value="InterPro"/>
</dbReference>
<dbReference type="RefSeq" id="XP_004509803.1">
    <property type="nucleotide sequence ID" value="XM_004509746.1"/>
</dbReference>
<reference evidence="3" key="2">
    <citation type="submission" date="2025-08" db="UniProtKB">
        <authorList>
            <consortium name="RefSeq"/>
        </authorList>
    </citation>
    <scope>IDENTIFICATION</scope>
    <source>
        <tissue evidence="3">Etiolated seedlings</tissue>
    </source>
</reference>
<protein>
    <submittedName>
        <fullName evidence="3">Protein MAIN-LIKE 1-like</fullName>
    </submittedName>
</protein>
<evidence type="ECO:0000259" key="1">
    <source>
        <dbReference type="Pfam" id="PF10536"/>
    </source>
</evidence>
<dbReference type="AlphaFoldDB" id="A0A1S2YTS7"/>
<accession>A0A1S2YTS7</accession>
<dbReference type="Pfam" id="PF10536">
    <property type="entry name" value="PMD"/>
    <property type="match status" value="1"/>
</dbReference>
<gene>
    <name evidence="3" type="primary">LOC101507339</name>
</gene>
<dbReference type="PANTHER" id="PTHR46033">
    <property type="entry name" value="PROTEIN MAIN-LIKE 2"/>
    <property type="match status" value="1"/>
</dbReference>